<dbReference type="PANTHER" id="PTHR13710">
    <property type="entry name" value="DNA HELICASE RECQ FAMILY MEMBER"/>
    <property type="match status" value="1"/>
</dbReference>
<evidence type="ECO:0000256" key="7">
    <source>
        <dbReference type="ARBA" id="ARBA00034617"/>
    </source>
</evidence>
<organism evidence="11 12">
    <name type="scientific">Mytilus coruscus</name>
    <name type="common">Sea mussel</name>
    <dbReference type="NCBI Taxonomy" id="42192"/>
    <lineage>
        <taxon>Eukaryota</taxon>
        <taxon>Metazoa</taxon>
        <taxon>Spiralia</taxon>
        <taxon>Lophotrochozoa</taxon>
        <taxon>Mollusca</taxon>
        <taxon>Bivalvia</taxon>
        <taxon>Autobranchia</taxon>
        <taxon>Pteriomorphia</taxon>
        <taxon>Mytilida</taxon>
        <taxon>Mytiloidea</taxon>
        <taxon>Mytilidae</taxon>
        <taxon>Mytilinae</taxon>
        <taxon>Mytilus</taxon>
    </lineage>
</organism>
<gene>
    <name evidence="11" type="ORF">MCOR_2618</name>
</gene>
<accession>A0A6J7ZZQ8</accession>
<comment type="similarity">
    <text evidence="1">Belongs to the helicase family. RecQ subfamily.</text>
</comment>
<comment type="catalytic activity">
    <reaction evidence="7">
        <text>Couples ATP hydrolysis with the unwinding of duplex DNA by translocating in the 3'-5' direction.</text>
        <dbReference type="EC" id="5.6.2.4"/>
    </reaction>
</comment>
<evidence type="ECO:0000256" key="1">
    <source>
        <dbReference type="ARBA" id="ARBA00005446"/>
    </source>
</evidence>
<dbReference type="SMART" id="SM00487">
    <property type="entry name" value="DEXDc"/>
    <property type="match status" value="1"/>
</dbReference>
<name>A0A6J7ZZQ8_MYTCO</name>
<dbReference type="GO" id="GO:0016787">
    <property type="term" value="F:hydrolase activity"/>
    <property type="evidence" value="ECO:0007669"/>
    <property type="project" value="UniProtKB-KW"/>
</dbReference>
<dbReference type="GO" id="GO:0005694">
    <property type="term" value="C:chromosome"/>
    <property type="evidence" value="ECO:0007669"/>
    <property type="project" value="TreeGrafter"/>
</dbReference>
<dbReference type="OrthoDB" id="6064780at2759"/>
<keyword evidence="12" id="KW-1185">Reference proteome</keyword>
<keyword evidence="5" id="KW-0413">Isomerase</keyword>
<protein>
    <recommendedName>
        <fullName evidence="8">DNA 3'-5' helicase</fullName>
        <ecNumber evidence="8">5.6.2.4</ecNumber>
    </recommendedName>
    <alternativeName>
        <fullName evidence="9">DNA 3'-5' helicase BLM</fullName>
    </alternativeName>
</protein>
<dbReference type="Pfam" id="PF00270">
    <property type="entry name" value="DEAD"/>
    <property type="match status" value="1"/>
</dbReference>
<evidence type="ECO:0000313" key="11">
    <source>
        <dbReference type="EMBL" id="CAC5359971.1"/>
    </source>
</evidence>
<dbReference type="AlphaFoldDB" id="A0A6J7ZZQ8"/>
<dbReference type="InterPro" id="IPR011545">
    <property type="entry name" value="DEAD/DEAH_box_helicase_dom"/>
</dbReference>
<dbReference type="GO" id="GO:0005634">
    <property type="term" value="C:nucleus"/>
    <property type="evidence" value="ECO:0007669"/>
    <property type="project" value="TreeGrafter"/>
</dbReference>
<evidence type="ECO:0000256" key="6">
    <source>
        <dbReference type="ARBA" id="ARBA00023242"/>
    </source>
</evidence>
<dbReference type="GO" id="GO:0005737">
    <property type="term" value="C:cytoplasm"/>
    <property type="evidence" value="ECO:0007669"/>
    <property type="project" value="TreeGrafter"/>
</dbReference>
<dbReference type="InterPro" id="IPR014001">
    <property type="entry name" value="Helicase_ATP-bd"/>
</dbReference>
<dbReference type="Gene3D" id="3.40.50.300">
    <property type="entry name" value="P-loop containing nucleotide triphosphate hydrolases"/>
    <property type="match status" value="2"/>
</dbReference>
<evidence type="ECO:0000256" key="5">
    <source>
        <dbReference type="ARBA" id="ARBA00023235"/>
    </source>
</evidence>
<proteinExistence type="inferred from homology"/>
<keyword evidence="6" id="KW-0539">Nucleus</keyword>
<dbReference type="InterPro" id="IPR027417">
    <property type="entry name" value="P-loop_NTPase"/>
</dbReference>
<keyword evidence="11" id="KW-0378">Hydrolase</keyword>
<dbReference type="EMBL" id="CACVKT020000540">
    <property type="protein sequence ID" value="CAC5359971.1"/>
    <property type="molecule type" value="Genomic_DNA"/>
</dbReference>
<sequence>MAMAAMTLSLQTKMALAAINQKRKTEFSFLKPLQFKSVSAAYHNDAMIVLPTGYGKSLIFEVLMNMTKKRCIIISPLNAIILEQSKRLGSEAVIVDTSLISEIKKGSGDILKSRYTYILCHPEDILKKEICDILCSDSWQKEITHIFIDEAHCVVQWGHEFRPDYLKISKLRSVFPDAKFVALTATATKLMIKEITDILQMKTFTTISACVDRPNVKITVIKRLPSAGGKNTAEESFKQVMEPVVRSLCDDADNFPKTIIYSKLKWCGNGYNMVCQEAAKESDPNTVIQRVSQYHSACTDQMKKIIVDDMADVNGNISLLFATEAYGMGADAPNIRRIIHYGPPTSVETFDDIDVAEDDTEGTPSQLQSLLAAYFQLENDLVDMPKSEIFTGLSSELVHEIVKNCLSYKSAEEICRKFPFLKFEYACNIFKIILNVKSECPEV</sequence>
<keyword evidence="2" id="KW-0547">Nucleotide-binding</keyword>
<dbReference type="GO" id="GO:0003677">
    <property type="term" value="F:DNA binding"/>
    <property type="evidence" value="ECO:0007669"/>
    <property type="project" value="UniProtKB-KW"/>
</dbReference>
<reference evidence="11 12" key="1">
    <citation type="submission" date="2020-06" db="EMBL/GenBank/DDBJ databases">
        <authorList>
            <person name="Li R."/>
            <person name="Bekaert M."/>
        </authorList>
    </citation>
    <scope>NUCLEOTIDE SEQUENCE [LARGE SCALE GENOMIC DNA]</scope>
    <source>
        <strain evidence="12">wild</strain>
    </source>
</reference>
<feature type="domain" description="Helicase ATP-binding" evidence="10">
    <location>
        <begin position="37"/>
        <end position="205"/>
    </location>
</feature>
<dbReference type="SUPFAM" id="SSF52540">
    <property type="entry name" value="P-loop containing nucleoside triphosphate hydrolases"/>
    <property type="match status" value="1"/>
</dbReference>
<evidence type="ECO:0000256" key="2">
    <source>
        <dbReference type="ARBA" id="ARBA00022741"/>
    </source>
</evidence>
<dbReference type="GO" id="GO:0000724">
    <property type="term" value="P:double-strand break repair via homologous recombination"/>
    <property type="evidence" value="ECO:0007669"/>
    <property type="project" value="TreeGrafter"/>
</dbReference>
<evidence type="ECO:0000259" key="10">
    <source>
        <dbReference type="PROSITE" id="PS51192"/>
    </source>
</evidence>
<dbReference type="EC" id="5.6.2.4" evidence="8"/>
<dbReference type="GO" id="GO:0009378">
    <property type="term" value="F:four-way junction helicase activity"/>
    <property type="evidence" value="ECO:0007669"/>
    <property type="project" value="TreeGrafter"/>
</dbReference>
<keyword evidence="4" id="KW-0238">DNA-binding</keyword>
<keyword evidence="3" id="KW-0067">ATP-binding</keyword>
<dbReference type="GO" id="GO:0043138">
    <property type="term" value="F:3'-5' DNA helicase activity"/>
    <property type="evidence" value="ECO:0007669"/>
    <property type="project" value="UniProtKB-EC"/>
</dbReference>
<evidence type="ECO:0000256" key="3">
    <source>
        <dbReference type="ARBA" id="ARBA00022840"/>
    </source>
</evidence>
<dbReference type="Proteomes" id="UP000507470">
    <property type="component" value="Unassembled WGS sequence"/>
</dbReference>
<dbReference type="PROSITE" id="PS51192">
    <property type="entry name" value="HELICASE_ATP_BIND_1"/>
    <property type="match status" value="1"/>
</dbReference>
<dbReference type="InterPro" id="IPR001650">
    <property type="entry name" value="Helicase_C-like"/>
</dbReference>
<dbReference type="GO" id="GO:0005524">
    <property type="term" value="F:ATP binding"/>
    <property type="evidence" value="ECO:0007669"/>
    <property type="project" value="UniProtKB-KW"/>
</dbReference>
<evidence type="ECO:0000313" key="12">
    <source>
        <dbReference type="Proteomes" id="UP000507470"/>
    </source>
</evidence>
<evidence type="ECO:0000256" key="9">
    <source>
        <dbReference type="ARBA" id="ARBA00044542"/>
    </source>
</evidence>
<dbReference type="PANTHER" id="PTHR13710:SF153">
    <property type="entry name" value="RECQ-LIKE DNA HELICASE BLM"/>
    <property type="match status" value="1"/>
</dbReference>
<evidence type="ECO:0000256" key="8">
    <source>
        <dbReference type="ARBA" id="ARBA00034808"/>
    </source>
</evidence>
<dbReference type="Pfam" id="PF00271">
    <property type="entry name" value="Helicase_C"/>
    <property type="match status" value="1"/>
</dbReference>
<evidence type="ECO:0000256" key="4">
    <source>
        <dbReference type="ARBA" id="ARBA00023125"/>
    </source>
</evidence>